<accession>X0YBE1</accession>
<name>X0YBE1_9ZZZZ</name>
<gene>
    <name evidence="1" type="ORF">S01H1_76143</name>
</gene>
<dbReference type="EMBL" id="BARS01051081">
    <property type="protein sequence ID" value="GAG53149.1"/>
    <property type="molecule type" value="Genomic_DNA"/>
</dbReference>
<protein>
    <submittedName>
        <fullName evidence="1">Uncharacterized protein</fullName>
    </submittedName>
</protein>
<reference evidence="1" key="1">
    <citation type="journal article" date="2014" name="Front. Microbiol.">
        <title>High frequency of phylogenetically diverse reductive dehalogenase-homologous genes in deep subseafloor sedimentary metagenomes.</title>
        <authorList>
            <person name="Kawai M."/>
            <person name="Futagami T."/>
            <person name="Toyoda A."/>
            <person name="Takaki Y."/>
            <person name="Nishi S."/>
            <person name="Hori S."/>
            <person name="Arai W."/>
            <person name="Tsubouchi T."/>
            <person name="Morono Y."/>
            <person name="Uchiyama I."/>
            <person name="Ito T."/>
            <person name="Fujiyama A."/>
            <person name="Inagaki F."/>
            <person name="Takami H."/>
        </authorList>
    </citation>
    <scope>NUCLEOTIDE SEQUENCE</scope>
    <source>
        <strain evidence="1">Expedition CK06-06</strain>
    </source>
</reference>
<dbReference type="AlphaFoldDB" id="X0YBE1"/>
<feature type="non-terminal residue" evidence="1">
    <location>
        <position position="187"/>
    </location>
</feature>
<comment type="caution">
    <text evidence="1">The sequence shown here is derived from an EMBL/GenBank/DDBJ whole genome shotgun (WGS) entry which is preliminary data.</text>
</comment>
<sequence>MKELTTKQLRARPTPFVGGRVWESVAEKWLTVVELRAPLTLMRDGSDVEVAGASWRSDVWSKDRLPGEEDCPADPKAKPFSEYRVGDEFWYCWAPLTWLLYRVDKIDSDKLRLYAVHLDGRAPCWFGASRLPHVMAIPRQEQKQYEGSKAKFLVNGTPIGYATDVSGEEDIKHEPTEVLKVTPKPRI</sequence>
<organism evidence="1">
    <name type="scientific">marine sediment metagenome</name>
    <dbReference type="NCBI Taxonomy" id="412755"/>
    <lineage>
        <taxon>unclassified sequences</taxon>
        <taxon>metagenomes</taxon>
        <taxon>ecological metagenomes</taxon>
    </lineage>
</organism>
<proteinExistence type="predicted"/>
<evidence type="ECO:0000313" key="1">
    <source>
        <dbReference type="EMBL" id="GAG53149.1"/>
    </source>
</evidence>